<keyword evidence="4 5" id="KW-0732">Signal</keyword>
<dbReference type="Pfam" id="PF01547">
    <property type="entry name" value="SBP_bac_1"/>
    <property type="match status" value="1"/>
</dbReference>
<evidence type="ECO:0000313" key="7">
    <source>
        <dbReference type="Proteomes" id="UP001500620"/>
    </source>
</evidence>
<keyword evidence="7" id="KW-1185">Reference proteome</keyword>
<dbReference type="RefSeq" id="WP_345129230.1">
    <property type="nucleotide sequence ID" value="NZ_BAABAT010000012.1"/>
</dbReference>
<evidence type="ECO:0000256" key="1">
    <source>
        <dbReference type="ARBA" id="ARBA00004196"/>
    </source>
</evidence>
<comment type="subcellular location">
    <subcellularLocation>
        <location evidence="1">Cell envelope</location>
    </subcellularLocation>
</comment>
<feature type="signal peptide" evidence="5">
    <location>
        <begin position="1"/>
        <end position="30"/>
    </location>
</feature>
<dbReference type="Gene3D" id="3.40.190.10">
    <property type="entry name" value="Periplasmic binding protein-like II"/>
    <property type="match status" value="2"/>
</dbReference>
<dbReference type="PROSITE" id="PS51318">
    <property type="entry name" value="TAT"/>
    <property type="match status" value="1"/>
</dbReference>
<evidence type="ECO:0000256" key="2">
    <source>
        <dbReference type="ARBA" id="ARBA00008520"/>
    </source>
</evidence>
<dbReference type="PANTHER" id="PTHR43649">
    <property type="entry name" value="ARABINOSE-BINDING PROTEIN-RELATED"/>
    <property type="match status" value="1"/>
</dbReference>
<name>A0ABP8DBF3_9ACTN</name>
<dbReference type="InterPro" id="IPR050490">
    <property type="entry name" value="Bact_solute-bd_prot1"/>
</dbReference>
<accession>A0ABP8DBF3</accession>
<keyword evidence="3" id="KW-0813">Transport</keyword>
<dbReference type="InterPro" id="IPR006059">
    <property type="entry name" value="SBP"/>
</dbReference>
<feature type="chain" id="PRO_5046966359" evidence="5">
    <location>
        <begin position="31"/>
        <end position="472"/>
    </location>
</feature>
<comment type="similarity">
    <text evidence="2">Belongs to the bacterial solute-binding protein 1 family.</text>
</comment>
<evidence type="ECO:0000256" key="3">
    <source>
        <dbReference type="ARBA" id="ARBA00022448"/>
    </source>
</evidence>
<comment type="caution">
    <text evidence="6">The sequence shown here is derived from an EMBL/GenBank/DDBJ whole genome shotgun (WGS) entry which is preliminary data.</text>
</comment>
<organism evidence="6 7">
    <name type="scientific">Dactylosporangium darangshiense</name>
    <dbReference type="NCBI Taxonomy" id="579108"/>
    <lineage>
        <taxon>Bacteria</taxon>
        <taxon>Bacillati</taxon>
        <taxon>Actinomycetota</taxon>
        <taxon>Actinomycetes</taxon>
        <taxon>Micromonosporales</taxon>
        <taxon>Micromonosporaceae</taxon>
        <taxon>Dactylosporangium</taxon>
    </lineage>
</organism>
<sequence>MNTYTRRSLLKSAAGSGVLAAATAALGACALGGGDDDKPNDSAQGAKNSTNPLGVADDAPLEIVIFNGGFGEDYAKAHEGMYTEKYPKAQIKHSATQQIGTTLQPRFVDGSPPDVIDNSGAGQIDFNGLVSQGALADLAPMLDAPSIDDPGKKVRDTLLPGSLLPGTYDGKTMALNYTYTVYGLWYSAKLMADKGWAYPKTWDEMIALCKTIKASGISPWTYQGKHPRYMSWPILSAAAKMAGQDVLIAIDNLEPNAWKHEAILAAAEAYSQLAVDGYIMPGSEGLDHIQSQTEWCKGKAVFISCGSWLESEQKAVTPADFAMTVAPTPSLTTGDKLPFEALRGTSGEPFIVPAKAKNLNGGLEYLRIMLSKKGAADFTGKTASLTCVSGVDVGSNLPPGLTSVTKALKASGDKGFNWVYNSYYRKLERELVDAACGQLFTKQINAKQFVEQCQKGADSIAKDDTIKKYKRS</sequence>
<dbReference type="EMBL" id="BAABAT010000012">
    <property type="protein sequence ID" value="GAA4251933.1"/>
    <property type="molecule type" value="Genomic_DNA"/>
</dbReference>
<proteinExistence type="inferred from homology"/>
<dbReference type="InterPro" id="IPR022386">
    <property type="entry name" value="Chitin_NgcE"/>
</dbReference>
<dbReference type="InterPro" id="IPR006311">
    <property type="entry name" value="TAT_signal"/>
</dbReference>
<evidence type="ECO:0000313" key="6">
    <source>
        <dbReference type="EMBL" id="GAA4251933.1"/>
    </source>
</evidence>
<dbReference type="PANTHER" id="PTHR43649:SF31">
    <property type="entry name" value="SN-GLYCEROL-3-PHOSPHATE-BINDING PERIPLASMIC PROTEIN UGPB"/>
    <property type="match status" value="1"/>
</dbReference>
<dbReference type="SUPFAM" id="SSF53850">
    <property type="entry name" value="Periplasmic binding protein-like II"/>
    <property type="match status" value="1"/>
</dbReference>
<dbReference type="NCBIfam" id="TIGR03851">
    <property type="entry name" value="chitin_NgcE"/>
    <property type="match status" value="1"/>
</dbReference>
<dbReference type="Proteomes" id="UP001500620">
    <property type="component" value="Unassembled WGS sequence"/>
</dbReference>
<dbReference type="PROSITE" id="PS51257">
    <property type="entry name" value="PROKAR_LIPOPROTEIN"/>
    <property type="match status" value="1"/>
</dbReference>
<evidence type="ECO:0000256" key="4">
    <source>
        <dbReference type="ARBA" id="ARBA00022729"/>
    </source>
</evidence>
<reference evidence="7" key="1">
    <citation type="journal article" date="2019" name="Int. J. Syst. Evol. Microbiol.">
        <title>The Global Catalogue of Microorganisms (GCM) 10K type strain sequencing project: providing services to taxonomists for standard genome sequencing and annotation.</title>
        <authorList>
            <consortium name="The Broad Institute Genomics Platform"/>
            <consortium name="The Broad Institute Genome Sequencing Center for Infectious Disease"/>
            <person name="Wu L."/>
            <person name="Ma J."/>
        </authorList>
    </citation>
    <scope>NUCLEOTIDE SEQUENCE [LARGE SCALE GENOMIC DNA]</scope>
    <source>
        <strain evidence="7">JCM 17441</strain>
    </source>
</reference>
<evidence type="ECO:0000256" key="5">
    <source>
        <dbReference type="SAM" id="SignalP"/>
    </source>
</evidence>
<gene>
    <name evidence="6" type="primary">ngcE_2</name>
    <name evidence="6" type="ORF">GCM10022255_046490</name>
</gene>
<protein>
    <submittedName>
        <fullName evidence="6">N-acetylglucosamine/diacetylchitobiose ABC transporter substrate-binding protein</fullName>
    </submittedName>
</protein>